<reference evidence="2" key="1">
    <citation type="submission" date="2022-04" db="EMBL/GenBank/DDBJ databases">
        <title>Consumption of N2O by Flavobacterium azooxidireducens sp. nov. isolated from Decomposing Leaf Litter of Phragmites australis (Cav.).</title>
        <authorList>
            <person name="Behrendt U."/>
            <person name="Spanner T."/>
            <person name="Augustin J."/>
            <person name="Horn M.A."/>
            <person name="Kolb S."/>
            <person name="Ulrich A."/>
        </authorList>
    </citation>
    <scope>NUCLEOTIDE SEQUENCE</scope>
    <source>
        <strain evidence="2">IGB 4-14</strain>
    </source>
</reference>
<dbReference type="RefSeq" id="WP_248435939.1">
    <property type="nucleotide sequence ID" value="NZ_CP096205.1"/>
</dbReference>
<accession>A0ABY4KI16</accession>
<dbReference type="EMBL" id="CP096205">
    <property type="protein sequence ID" value="UPQ80189.1"/>
    <property type="molecule type" value="Genomic_DNA"/>
</dbReference>
<keyword evidence="1" id="KW-1133">Transmembrane helix</keyword>
<evidence type="ECO:0000256" key="1">
    <source>
        <dbReference type="SAM" id="Phobius"/>
    </source>
</evidence>
<evidence type="ECO:0000313" key="3">
    <source>
        <dbReference type="Proteomes" id="UP000830583"/>
    </source>
</evidence>
<dbReference type="InterPro" id="IPR011990">
    <property type="entry name" value="TPR-like_helical_dom_sf"/>
</dbReference>
<dbReference type="SUPFAM" id="SSF48452">
    <property type="entry name" value="TPR-like"/>
    <property type="match status" value="1"/>
</dbReference>
<evidence type="ECO:0000313" key="2">
    <source>
        <dbReference type="EMBL" id="UPQ80189.1"/>
    </source>
</evidence>
<sequence length="244" mass="28814">MQEEIYILFENYLSNEMNEKDRLSFENQLLADSQLKEKFELYQQNNQFLATKFSTKKADFESNLKTISKNYFEQEIKEDTKVFKLKRYYFAIAASVVFFLGLLVFLQNSNPEYNDFNQHEIASFTVRNDSDESSFFLKEAQDFFNQKKYDLALQAFQKMSPMNNTEEKLFYGITLLETDNLVEAKAVFVEIENGTSIYQNKATWYLALLALKENDLETCKLYLKKLPKNADDFQQAQKLLNKIE</sequence>
<protein>
    <submittedName>
        <fullName evidence="2">Tetratricopeptide repeat protein</fullName>
    </submittedName>
</protein>
<proteinExistence type="predicted"/>
<feature type="transmembrane region" description="Helical" evidence="1">
    <location>
        <begin position="88"/>
        <end position="106"/>
    </location>
</feature>
<keyword evidence="1" id="KW-0472">Membrane</keyword>
<gene>
    <name evidence="2" type="ORF">M0M57_04980</name>
</gene>
<keyword evidence="3" id="KW-1185">Reference proteome</keyword>
<name>A0ABY4KI16_9FLAO</name>
<dbReference type="Proteomes" id="UP000830583">
    <property type="component" value="Chromosome"/>
</dbReference>
<keyword evidence="1" id="KW-0812">Transmembrane</keyword>
<organism evidence="2 3">
    <name type="scientific">Flavobacterium azooxidireducens</name>
    <dbReference type="NCBI Taxonomy" id="1871076"/>
    <lineage>
        <taxon>Bacteria</taxon>
        <taxon>Pseudomonadati</taxon>
        <taxon>Bacteroidota</taxon>
        <taxon>Flavobacteriia</taxon>
        <taxon>Flavobacteriales</taxon>
        <taxon>Flavobacteriaceae</taxon>
        <taxon>Flavobacterium</taxon>
    </lineage>
</organism>